<organism evidence="2 3">
    <name type="scientific">Acyrthosiphon pisum</name>
    <name type="common">Pea aphid</name>
    <dbReference type="NCBI Taxonomy" id="7029"/>
    <lineage>
        <taxon>Eukaryota</taxon>
        <taxon>Metazoa</taxon>
        <taxon>Ecdysozoa</taxon>
        <taxon>Arthropoda</taxon>
        <taxon>Hexapoda</taxon>
        <taxon>Insecta</taxon>
        <taxon>Pterygota</taxon>
        <taxon>Neoptera</taxon>
        <taxon>Paraneoptera</taxon>
        <taxon>Hemiptera</taxon>
        <taxon>Sternorrhyncha</taxon>
        <taxon>Aphidomorpha</taxon>
        <taxon>Aphidoidea</taxon>
        <taxon>Aphididae</taxon>
        <taxon>Macrosiphini</taxon>
        <taxon>Acyrthosiphon</taxon>
    </lineage>
</organism>
<protein>
    <submittedName>
        <fullName evidence="2">Uncharacterized protein</fullName>
    </submittedName>
</protein>
<name>A0A8R2JW06_ACYPI</name>
<reference evidence="2" key="2">
    <citation type="submission" date="2022-06" db="UniProtKB">
        <authorList>
            <consortium name="EnsemblMetazoa"/>
        </authorList>
    </citation>
    <scope>IDENTIFICATION</scope>
</reference>
<dbReference type="RefSeq" id="XP_029347606.1">
    <property type="nucleotide sequence ID" value="XM_029491746.1"/>
</dbReference>
<dbReference type="Proteomes" id="UP000007819">
    <property type="component" value="Chromosome X"/>
</dbReference>
<evidence type="ECO:0000256" key="1">
    <source>
        <dbReference type="SAM" id="MobiDB-lite"/>
    </source>
</evidence>
<dbReference type="AlphaFoldDB" id="A0A8R2JW06"/>
<reference evidence="3" key="1">
    <citation type="submission" date="2010-06" db="EMBL/GenBank/DDBJ databases">
        <authorList>
            <person name="Jiang H."/>
            <person name="Abraham K."/>
            <person name="Ali S."/>
            <person name="Alsbrooks S.L."/>
            <person name="Anim B.N."/>
            <person name="Anosike U.S."/>
            <person name="Attaway T."/>
            <person name="Bandaranaike D.P."/>
            <person name="Battles P.K."/>
            <person name="Bell S.N."/>
            <person name="Bell A.V."/>
            <person name="Beltran B."/>
            <person name="Bickham C."/>
            <person name="Bustamante Y."/>
            <person name="Caleb T."/>
            <person name="Canada A."/>
            <person name="Cardenas V."/>
            <person name="Carter K."/>
            <person name="Chacko J."/>
            <person name="Chandrabose M.N."/>
            <person name="Chavez D."/>
            <person name="Chavez A."/>
            <person name="Chen L."/>
            <person name="Chu H.-S."/>
            <person name="Claassen K.J."/>
            <person name="Cockrell R."/>
            <person name="Collins M."/>
            <person name="Cooper J.A."/>
            <person name="Cree A."/>
            <person name="Curry S.M."/>
            <person name="Da Y."/>
            <person name="Dao M.D."/>
            <person name="Das B."/>
            <person name="Davila M.-L."/>
            <person name="Davy-Carroll L."/>
            <person name="Denson S."/>
            <person name="Dinh H."/>
            <person name="Ebong V.E."/>
            <person name="Edwards J.R."/>
            <person name="Egan A."/>
            <person name="El-Daye J."/>
            <person name="Escobedo L."/>
            <person name="Fernandez S."/>
            <person name="Fernando P.R."/>
            <person name="Flagg N."/>
            <person name="Forbes L.D."/>
            <person name="Fowler R.G."/>
            <person name="Fu Q."/>
            <person name="Gabisi R.A."/>
            <person name="Ganer J."/>
            <person name="Garbino Pronczuk A."/>
            <person name="Garcia R.M."/>
            <person name="Garner T."/>
            <person name="Garrett T.E."/>
            <person name="Gonzalez D.A."/>
            <person name="Hamid H."/>
            <person name="Hawkins E.S."/>
            <person name="Hirani K."/>
            <person name="Hogues M.E."/>
            <person name="Hollins B."/>
            <person name="Hsiao C.-H."/>
            <person name="Jabil R."/>
            <person name="James M.L."/>
            <person name="Jhangiani S.N."/>
            <person name="Johnson B."/>
            <person name="Johnson Q."/>
            <person name="Joshi V."/>
            <person name="Kalu J.B."/>
            <person name="Kam C."/>
            <person name="Kashfia A."/>
            <person name="Keebler J."/>
            <person name="Kisamo H."/>
            <person name="Kovar C.L."/>
            <person name="Lago L.A."/>
            <person name="Lai C.-Y."/>
            <person name="Laidlaw J."/>
            <person name="Lara F."/>
            <person name="Le T.-K."/>
            <person name="Lee S.L."/>
            <person name="Legall F.H."/>
            <person name="Lemon S.J."/>
            <person name="Lewis L.R."/>
            <person name="Li B."/>
            <person name="Liu Y."/>
            <person name="Liu Y.-S."/>
            <person name="Lopez J."/>
            <person name="Lozado R.J."/>
            <person name="Lu J."/>
            <person name="Madu R.C."/>
            <person name="Maheshwari M."/>
            <person name="Maheshwari R."/>
            <person name="Malloy K."/>
            <person name="Martinez E."/>
            <person name="Mathew T."/>
            <person name="Mercado I.C."/>
            <person name="Mercado C."/>
            <person name="Meyer B."/>
            <person name="Montgomery K."/>
            <person name="Morgan M.B."/>
            <person name="Munidasa M."/>
            <person name="Nazareth L.V."/>
            <person name="Nelson J."/>
            <person name="Ng B.M."/>
            <person name="Nguyen N.B."/>
            <person name="Nguyen P.Q."/>
            <person name="Nguyen T."/>
            <person name="Obregon M."/>
            <person name="Okwuonu G.O."/>
            <person name="Onwere C.G."/>
            <person name="Orozco G."/>
            <person name="Parra A."/>
            <person name="Patel S."/>
            <person name="Patil S."/>
            <person name="Perez A."/>
            <person name="Perez Y."/>
            <person name="Pham C."/>
            <person name="Primus E.L."/>
            <person name="Pu L.-L."/>
            <person name="Puazo M."/>
            <person name="Qin X."/>
            <person name="Quiroz J.B."/>
            <person name="Reese J."/>
            <person name="Richards S."/>
            <person name="Rives C.M."/>
            <person name="Robberts R."/>
            <person name="Ruiz S.J."/>
            <person name="Ruiz M.J."/>
            <person name="Santibanez J."/>
            <person name="Schneider B.W."/>
            <person name="Sisson I."/>
            <person name="Smith M."/>
            <person name="Sodergren E."/>
            <person name="Song X.-Z."/>
            <person name="Song B.B."/>
            <person name="Summersgill H."/>
            <person name="Thelus R."/>
            <person name="Thornton R.D."/>
            <person name="Trejos Z.Y."/>
            <person name="Usmani K."/>
            <person name="Vattathil S."/>
            <person name="Villasana D."/>
            <person name="Walker D.L."/>
            <person name="Wang S."/>
            <person name="Wang K."/>
            <person name="White C.S."/>
            <person name="Williams A.C."/>
            <person name="Williamson J."/>
            <person name="Wilson K."/>
            <person name="Woghiren I.O."/>
            <person name="Woodworth J.R."/>
            <person name="Worley K.C."/>
            <person name="Wright R.A."/>
            <person name="Wu W."/>
            <person name="Young L."/>
            <person name="Zhang L."/>
            <person name="Zhang J."/>
            <person name="Zhu Y."/>
            <person name="Muzny D.M."/>
            <person name="Weinstock G."/>
            <person name="Gibbs R.A."/>
        </authorList>
    </citation>
    <scope>NUCLEOTIDE SEQUENCE [LARGE SCALE GENOMIC DNA]</scope>
    <source>
        <strain evidence="3">LSR1</strain>
    </source>
</reference>
<dbReference type="KEGG" id="api:115034502"/>
<keyword evidence="3" id="KW-1185">Reference proteome</keyword>
<accession>A0A8R2JW06</accession>
<dbReference type="EnsemblMetazoa" id="XM_029491746.1">
    <property type="protein sequence ID" value="XP_029347606.1"/>
    <property type="gene ID" value="LOC115034502"/>
</dbReference>
<evidence type="ECO:0000313" key="2">
    <source>
        <dbReference type="EnsemblMetazoa" id="XP_029347606.1"/>
    </source>
</evidence>
<dbReference type="GeneID" id="115034502"/>
<sequence>MSFINNECTDLQATTSLAATSSENGSLKRRLERTSTATTKKQKTIKKAVSPSQVSNEELTTVHSEMNTVKLVNLKNWAAVNLNKNLEEEEDCLDFCEILFPSPMNEYSMLTMILIIFTVCPVKVIEKVIHPKQWMDTQIQSIWNEIMIMNSTTMTTLYNHLRKCMKTSLSNLDVNWLANLSLASTDISAQSLCQVGLAEFRNVCMNWTTLLHDIPRPISTSSQSTKTTYTLPTFVDTQAKLVSNPSSFEEHFEASTDDVDFVGFL</sequence>
<feature type="region of interest" description="Disordered" evidence="1">
    <location>
        <begin position="21"/>
        <end position="44"/>
    </location>
</feature>
<proteinExistence type="predicted"/>
<evidence type="ECO:0000313" key="3">
    <source>
        <dbReference type="Proteomes" id="UP000007819"/>
    </source>
</evidence>